<dbReference type="InterPro" id="IPR010985">
    <property type="entry name" value="Ribbon_hlx_hlx"/>
</dbReference>
<dbReference type="SUPFAM" id="SSF47598">
    <property type="entry name" value="Ribbon-helix-helix"/>
    <property type="match status" value="1"/>
</dbReference>
<dbReference type="RefSeq" id="WP_160599456.1">
    <property type="nucleotide sequence ID" value="NZ_WTYU01000001.1"/>
</dbReference>
<dbReference type="AlphaFoldDB" id="A0A6L7GCK0"/>
<accession>A0A6L7GCK0</accession>
<feature type="region of interest" description="Disordered" evidence="1">
    <location>
        <begin position="138"/>
        <end position="161"/>
    </location>
</feature>
<name>A0A6L7GCK0_9SPHN</name>
<protein>
    <submittedName>
        <fullName evidence="2">Uncharacterized protein</fullName>
    </submittedName>
</protein>
<comment type="caution">
    <text evidence="2">The sequence shown here is derived from an EMBL/GenBank/DDBJ whole genome shotgun (WGS) entry which is preliminary data.</text>
</comment>
<feature type="region of interest" description="Disordered" evidence="1">
    <location>
        <begin position="1"/>
        <end position="60"/>
    </location>
</feature>
<reference evidence="2 3" key="1">
    <citation type="submission" date="2019-12" db="EMBL/GenBank/DDBJ databases">
        <title>Genomic-based taxomic classification of the family Erythrobacteraceae.</title>
        <authorList>
            <person name="Xu L."/>
        </authorList>
    </citation>
    <scope>NUCLEOTIDE SEQUENCE [LARGE SCALE GENOMIC DNA]</scope>
    <source>
        <strain evidence="2 3">KCTC 52259</strain>
    </source>
</reference>
<keyword evidence="3" id="KW-1185">Reference proteome</keyword>
<evidence type="ECO:0000256" key="1">
    <source>
        <dbReference type="SAM" id="MobiDB-lite"/>
    </source>
</evidence>
<sequence>MNEPSFASLSPTLLARKGGARPAMRPQHGGMLAGAAMSADAANSHDPHHHGHHDHDLDGLDDLGWNDMGDEPETQRDADIVRLTPEPANEETAAEARELDEVSQARLAAAARAKSTVLDQQKSLVERLDLSAIDVADTPAEEPAPPAPVATAKKPAPVRSRRSAIDRGKRAAFTLRLDAERHLKLRLACTIRGRSAQQIVTDALDALMGDMPELESLAAQVKRR</sequence>
<feature type="compositionally biased region" description="Low complexity" evidence="1">
    <location>
        <begin position="29"/>
        <end position="42"/>
    </location>
</feature>
<dbReference type="GO" id="GO:0006355">
    <property type="term" value="P:regulation of DNA-templated transcription"/>
    <property type="evidence" value="ECO:0007669"/>
    <property type="project" value="InterPro"/>
</dbReference>
<evidence type="ECO:0000313" key="2">
    <source>
        <dbReference type="EMBL" id="MXP13350.1"/>
    </source>
</evidence>
<gene>
    <name evidence="2" type="ORF">GRI44_01095</name>
</gene>
<feature type="compositionally biased region" description="Polar residues" evidence="1">
    <location>
        <begin position="1"/>
        <end position="11"/>
    </location>
</feature>
<proteinExistence type="predicted"/>
<dbReference type="OrthoDB" id="7507351at2"/>
<evidence type="ECO:0000313" key="3">
    <source>
        <dbReference type="Proteomes" id="UP000473531"/>
    </source>
</evidence>
<organism evidence="2 3">
    <name type="scientific">Allopontixanthobacter confluentis</name>
    <dbReference type="NCBI Taxonomy" id="1849021"/>
    <lineage>
        <taxon>Bacteria</taxon>
        <taxon>Pseudomonadati</taxon>
        <taxon>Pseudomonadota</taxon>
        <taxon>Alphaproteobacteria</taxon>
        <taxon>Sphingomonadales</taxon>
        <taxon>Erythrobacteraceae</taxon>
        <taxon>Allopontixanthobacter</taxon>
    </lineage>
</organism>
<dbReference type="EMBL" id="WTYU01000001">
    <property type="protein sequence ID" value="MXP13350.1"/>
    <property type="molecule type" value="Genomic_DNA"/>
</dbReference>
<dbReference type="Proteomes" id="UP000473531">
    <property type="component" value="Unassembled WGS sequence"/>
</dbReference>